<keyword evidence="4 6" id="KW-1133">Transmembrane helix</keyword>
<evidence type="ECO:0000256" key="2">
    <source>
        <dbReference type="ARBA" id="ARBA00008335"/>
    </source>
</evidence>
<organism evidence="8 9">
    <name type="scientific">Aspergillus ellipticus CBS 707.79</name>
    <dbReference type="NCBI Taxonomy" id="1448320"/>
    <lineage>
        <taxon>Eukaryota</taxon>
        <taxon>Fungi</taxon>
        <taxon>Dikarya</taxon>
        <taxon>Ascomycota</taxon>
        <taxon>Pezizomycotina</taxon>
        <taxon>Eurotiomycetes</taxon>
        <taxon>Eurotiomycetidae</taxon>
        <taxon>Eurotiales</taxon>
        <taxon>Aspergillaceae</taxon>
        <taxon>Aspergillus</taxon>
        <taxon>Aspergillus subgen. Circumdati</taxon>
    </lineage>
</organism>
<evidence type="ECO:0000313" key="8">
    <source>
        <dbReference type="EMBL" id="PYH97624.1"/>
    </source>
</evidence>
<reference evidence="8 9" key="1">
    <citation type="submission" date="2018-02" db="EMBL/GenBank/DDBJ databases">
        <title>The genomes of Aspergillus section Nigri reveals drivers in fungal speciation.</title>
        <authorList>
            <consortium name="DOE Joint Genome Institute"/>
            <person name="Vesth T.C."/>
            <person name="Nybo J."/>
            <person name="Theobald S."/>
            <person name="Brandl J."/>
            <person name="Frisvad J.C."/>
            <person name="Nielsen K.F."/>
            <person name="Lyhne E.K."/>
            <person name="Kogle M.E."/>
            <person name="Kuo A."/>
            <person name="Riley R."/>
            <person name="Clum A."/>
            <person name="Nolan M."/>
            <person name="Lipzen A."/>
            <person name="Salamov A."/>
            <person name="Henrissat B."/>
            <person name="Wiebenga A."/>
            <person name="De vries R.P."/>
            <person name="Grigoriev I.V."/>
            <person name="Mortensen U.H."/>
            <person name="Andersen M.R."/>
            <person name="Baker S.E."/>
        </authorList>
    </citation>
    <scope>NUCLEOTIDE SEQUENCE [LARGE SCALE GENOMIC DNA]</scope>
    <source>
        <strain evidence="8 9">CBS 707.79</strain>
    </source>
</reference>
<dbReference type="InterPro" id="IPR020846">
    <property type="entry name" value="MFS_dom"/>
</dbReference>
<evidence type="ECO:0000313" key="9">
    <source>
        <dbReference type="Proteomes" id="UP000247810"/>
    </source>
</evidence>
<feature type="transmembrane region" description="Helical" evidence="6">
    <location>
        <begin position="142"/>
        <end position="167"/>
    </location>
</feature>
<feature type="transmembrane region" description="Helical" evidence="6">
    <location>
        <begin position="88"/>
        <end position="105"/>
    </location>
</feature>
<feature type="transmembrane region" description="Helical" evidence="6">
    <location>
        <begin position="313"/>
        <end position="337"/>
    </location>
</feature>
<gene>
    <name evidence="8" type="ORF">BO71DRAFT_447840</name>
</gene>
<evidence type="ECO:0000256" key="4">
    <source>
        <dbReference type="ARBA" id="ARBA00022989"/>
    </source>
</evidence>
<dbReference type="InterPro" id="IPR036259">
    <property type="entry name" value="MFS_trans_sf"/>
</dbReference>
<dbReference type="PANTHER" id="PTHR23502:SF52">
    <property type="entry name" value="MULTIDRUG TRANSPORTER, PUTATIVE (AFU_ORTHOLOGUE AFUA_2G17730)-RELATED"/>
    <property type="match status" value="1"/>
</dbReference>
<accession>A0A319DLL2</accession>
<dbReference type="FunFam" id="1.20.1250.20:FF:000082">
    <property type="entry name" value="MFS multidrug transporter, putative"/>
    <property type="match status" value="1"/>
</dbReference>
<evidence type="ECO:0000256" key="3">
    <source>
        <dbReference type="ARBA" id="ARBA00022692"/>
    </source>
</evidence>
<dbReference type="EMBL" id="KZ825822">
    <property type="protein sequence ID" value="PYH97624.1"/>
    <property type="molecule type" value="Genomic_DNA"/>
</dbReference>
<feature type="transmembrane region" description="Helical" evidence="6">
    <location>
        <begin position="179"/>
        <end position="200"/>
    </location>
</feature>
<keyword evidence="9" id="KW-1185">Reference proteome</keyword>
<protein>
    <submittedName>
        <fullName evidence="8">Putative MFS multidrug transporter</fullName>
    </submittedName>
</protein>
<dbReference type="SUPFAM" id="SSF103473">
    <property type="entry name" value="MFS general substrate transporter"/>
    <property type="match status" value="1"/>
</dbReference>
<dbReference type="InterPro" id="IPR011701">
    <property type="entry name" value="MFS"/>
</dbReference>
<evidence type="ECO:0000259" key="7">
    <source>
        <dbReference type="PROSITE" id="PS50850"/>
    </source>
</evidence>
<feature type="transmembrane region" description="Helical" evidence="6">
    <location>
        <begin position="417"/>
        <end position="439"/>
    </location>
</feature>
<evidence type="ECO:0000256" key="5">
    <source>
        <dbReference type="ARBA" id="ARBA00023136"/>
    </source>
</evidence>
<feature type="domain" description="Major facilitator superfamily (MFS) profile" evidence="7">
    <location>
        <begin position="48"/>
        <end position="480"/>
    </location>
</feature>
<dbReference type="GO" id="GO:0005886">
    <property type="term" value="C:plasma membrane"/>
    <property type="evidence" value="ECO:0007669"/>
    <property type="project" value="UniProtKB-SubCell"/>
</dbReference>
<feature type="transmembrane region" description="Helical" evidence="6">
    <location>
        <begin position="270"/>
        <end position="293"/>
    </location>
</feature>
<feature type="transmembrane region" description="Helical" evidence="6">
    <location>
        <begin position="117"/>
        <end position="136"/>
    </location>
</feature>
<feature type="transmembrane region" description="Helical" evidence="6">
    <location>
        <begin position="46"/>
        <end position="68"/>
    </location>
</feature>
<keyword evidence="3 6" id="KW-0812">Transmembrane</keyword>
<dbReference type="OrthoDB" id="5403280at2759"/>
<dbReference type="GO" id="GO:0022857">
    <property type="term" value="F:transmembrane transporter activity"/>
    <property type="evidence" value="ECO:0007669"/>
    <property type="project" value="InterPro"/>
</dbReference>
<dbReference type="STRING" id="1448320.A0A319DLL2"/>
<feature type="transmembrane region" description="Helical" evidence="6">
    <location>
        <begin position="206"/>
        <end position="226"/>
    </location>
</feature>
<dbReference type="AlphaFoldDB" id="A0A319DLL2"/>
<name>A0A319DLL2_9EURO</name>
<dbReference type="PANTHER" id="PTHR23502">
    <property type="entry name" value="MAJOR FACILITATOR SUPERFAMILY"/>
    <property type="match status" value="1"/>
</dbReference>
<feature type="transmembrane region" description="Helical" evidence="6">
    <location>
        <begin position="451"/>
        <end position="471"/>
    </location>
</feature>
<dbReference type="Pfam" id="PF07690">
    <property type="entry name" value="MFS_1"/>
    <property type="match status" value="1"/>
</dbReference>
<sequence length="493" mass="54068">MPIAMSELESTKQQEIIESWSPYIAVDWSEPDDPRDPFNWPLWKKWWATGLGLLASFICSMNGTIISVAHQAIGEEFRISDATFPNSYWLTTSWGLGAALCPLFLFPIMEDFGVRPVLLSTYFVFICLLIPVGFAHNYATLIVVRFFSGGCVPLMSDAVAGIVSNVFRGDRARSIPISLYVTVYLASTSIGPVVGASILQFLPWRWIAYLEAIWTAALFPVLAVGLPESRGEAILQNSEKCLRPESHNKIDRTHLHQVVIKSMSRPLSMLCTDLVVFVAALWAAFSLGTIYVFTQSVEQVYKALYGWDVVQAGYVQVAIVIGEILGCALCISTNRWYYDSAKRNTEVPSTPIPETRLYPSIIGGFFGVTGGMLVYGWTSYSSVHWIAPTVGLTMVGFGTTAVIIGNASYLIDAYSRYAASALGAVGLVENVSIAFLPLATPAMYTDLGFHWASSCLAFVSLALVATPFAVLRWGAVVRFRSPFMGEAIIAQRG</sequence>
<feature type="transmembrane region" description="Helical" evidence="6">
    <location>
        <begin position="357"/>
        <end position="377"/>
    </location>
</feature>
<evidence type="ECO:0000256" key="6">
    <source>
        <dbReference type="SAM" id="Phobius"/>
    </source>
</evidence>
<dbReference type="Gene3D" id="1.20.1250.20">
    <property type="entry name" value="MFS general substrate transporter like domains"/>
    <property type="match status" value="1"/>
</dbReference>
<keyword evidence="5 6" id="KW-0472">Membrane</keyword>
<evidence type="ECO:0000256" key="1">
    <source>
        <dbReference type="ARBA" id="ARBA00004651"/>
    </source>
</evidence>
<comment type="similarity">
    <text evidence="2">Belongs to the major facilitator superfamily.</text>
</comment>
<proteinExistence type="inferred from homology"/>
<feature type="transmembrane region" description="Helical" evidence="6">
    <location>
        <begin position="383"/>
        <end position="405"/>
    </location>
</feature>
<dbReference type="PROSITE" id="PS50850">
    <property type="entry name" value="MFS"/>
    <property type="match status" value="1"/>
</dbReference>
<dbReference type="VEuPathDB" id="FungiDB:BO71DRAFT_447840"/>
<dbReference type="Proteomes" id="UP000247810">
    <property type="component" value="Unassembled WGS sequence"/>
</dbReference>
<comment type="subcellular location">
    <subcellularLocation>
        <location evidence="1">Cell membrane</location>
        <topology evidence="1">Multi-pass membrane protein</topology>
    </subcellularLocation>
</comment>